<evidence type="ECO:0000256" key="4">
    <source>
        <dbReference type="ARBA" id="ARBA00022989"/>
    </source>
</evidence>
<dbReference type="PANTHER" id="PTHR30287">
    <property type="entry name" value="MEMBRANE COMPONENT OF PREDICTED ABC SUPERFAMILY METABOLITE UPTAKE TRANSPORTER"/>
    <property type="match status" value="1"/>
</dbReference>
<accession>A0A8J3Q3B9</accession>
<feature type="transmembrane region" description="Helical" evidence="6">
    <location>
        <begin position="782"/>
        <end position="804"/>
    </location>
</feature>
<feature type="transmembrane region" description="Helical" evidence="6">
    <location>
        <begin position="285"/>
        <end position="314"/>
    </location>
</feature>
<feature type="transmembrane region" description="Helical" evidence="6">
    <location>
        <begin position="381"/>
        <end position="399"/>
    </location>
</feature>
<evidence type="ECO:0000256" key="6">
    <source>
        <dbReference type="SAM" id="Phobius"/>
    </source>
</evidence>
<reference evidence="8" key="1">
    <citation type="submission" date="2021-01" db="EMBL/GenBank/DDBJ databases">
        <title>Whole genome shotgun sequence of Rhizocola hellebori NBRC 109834.</title>
        <authorList>
            <person name="Komaki H."/>
            <person name="Tamura T."/>
        </authorList>
    </citation>
    <scope>NUCLEOTIDE SEQUENCE</scope>
    <source>
        <strain evidence="8">NBRC 109834</strain>
    </source>
</reference>
<dbReference type="PANTHER" id="PTHR30287:SF2">
    <property type="entry name" value="BLL1001 PROTEIN"/>
    <property type="match status" value="1"/>
</dbReference>
<organism evidence="8 9">
    <name type="scientific">Rhizocola hellebori</name>
    <dbReference type="NCBI Taxonomy" id="1392758"/>
    <lineage>
        <taxon>Bacteria</taxon>
        <taxon>Bacillati</taxon>
        <taxon>Actinomycetota</taxon>
        <taxon>Actinomycetes</taxon>
        <taxon>Micromonosporales</taxon>
        <taxon>Micromonosporaceae</taxon>
        <taxon>Rhizocola</taxon>
    </lineage>
</organism>
<evidence type="ECO:0000256" key="1">
    <source>
        <dbReference type="ARBA" id="ARBA00004651"/>
    </source>
</evidence>
<protein>
    <recommendedName>
        <fullName evidence="7">ABC3 transporter permease C-terminal domain-containing protein</fullName>
    </recommendedName>
</protein>
<dbReference type="Proteomes" id="UP000612899">
    <property type="component" value="Unassembled WGS sequence"/>
</dbReference>
<keyword evidence="5 6" id="KW-0472">Membrane</keyword>
<comment type="subcellular location">
    <subcellularLocation>
        <location evidence="1">Cell membrane</location>
        <topology evidence="1">Multi-pass membrane protein</topology>
    </subcellularLocation>
</comment>
<dbReference type="InterPro" id="IPR003838">
    <property type="entry name" value="ABC3_permease_C"/>
</dbReference>
<evidence type="ECO:0000313" key="8">
    <source>
        <dbReference type="EMBL" id="GIH03090.1"/>
    </source>
</evidence>
<feature type="domain" description="ABC3 transporter permease C-terminal" evidence="7">
    <location>
        <begin position="245"/>
        <end position="362"/>
    </location>
</feature>
<keyword evidence="2" id="KW-1003">Cell membrane</keyword>
<feature type="transmembrane region" description="Helical" evidence="6">
    <location>
        <begin position="701"/>
        <end position="720"/>
    </location>
</feature>
<evidence type="ECO:0000256" key="2">
    <source>
        <dbReference type="ARBA" id="ARBA00022475"/>
    </source>
</evidence>
<feature type="transmembrane region" description="Helical" evidence="6">
    <location>
        <begin position="405"/>
        <end position="426"/>
    </location>
</feature>
<proteinExistence type="predicted"/>
<keyword evidence="9" id="KW-1185">Reference proteome</keyword>
<dbReference type="GO" id="GO:0005886">
    <property type="term" value="C:plasma membrane"/>
    <property type="evidence" value="ECO:0007669"/>
    <property type="project" value="UniProtKB-SubCell"/>
</dbReference>
<dbReference type="Pfam" id="PF02687">
    <property type="entry name" value="FtsX"/>
    <property type="match status" value="1"/>
</dbReference>
<evidence type="ECO:0000313" key="9">
    <source>
        <dbReference type="Proteomes" id="UP000612899"/>
    </source>
</evidence>
<feature type="transmembrane region" description="Helical" evidence="6">
    <location>
        <begin position="39"/>
        <end position="60"/>
    </location>
</feature>
<feature type="transmembrane region" description="Helical" evidence="6">
    <location>
        <begin position="238"/>
        <end position="264"/>
    </location>
</feature>
<feature type="transmembrane region" description="Helical" evidence="6">
    <location>
        <begin position="741"/>
        <end position="770"/>
    </location>
</feature>
<keyword evidence="4 6" id="KW-1133">Transmembrane helix</keyword>
<evidence type="ECO:0000256" key="3">
    <source>
        <dbReference type="ARBA" id="ARBA00022692"/>
    </source>
</evidence>
<evidence type="ECO:0000259" key="7">
    <source>
        <dbReference type="Pfam" id="PF02687"/>
    </source>
</evidence>
<evidence type="ECO:0000256" key="5">
    <source>
        <dbReference type="ARBA" id="ARBA00023136"/>
    </source>
</evidence>
<name>A0A8J3Q3B9_9ACTN</name>
<gene>
    <name evidence="8" type="ORF">Rhe02_11570</name>
</gene>
<dbReference type="EMBL" id="BONY01000005">
    <property type="protein sequence ID" value="GIH03090.1"/>
    <property type="molecule type" value="Genomic_DNA"/>
</dbReference>
<dbReference type="AlphaFoldDB" id="A0A8J3Q3B9"/>
<dbReference type="InterPro" id="IPR038766">
    <property type="entry name" value="Membrane_comp_ABC_pdt"/>
</dbReference>
<keyword evidence="3 6" id="KW-0812">Transmembrane</keyword>
<feature type="transmembrane region" description="Helical" evidence="6">
    <location>
        <begin position="334"/>
        <end position="354"/>
    </location>
</feature>
<feature type="transmembrane region" description="Helical" evidence="6">
    <location>
        <begin position="456"/>
        <end position="478"/>
    </location>
</feature>
<comment type="caution">
    <text evidence="8">The sequence shown here is derived from an EMBL/GenBank/DDBJ whole genome shotgun (WGS) entry which is preliminary data.</text>
</comment>
<dbReference type="RefSeq" id="WP_203907006.1">
    <property type="nucleotide sequence ID" value="NZ_BONY01000005.1"/>
</dbReference>
<sequence length="817" mass="84074">MTALAEPAVKRAAGGGLPARRAVIRWAVRLYRREWRRQILMLILLAVAVAGSAFGVAATYNMSSTSDGKFGSAGHLLTFDASDPAQLAARIAATRQWYGATDEIGHRFAAVPGLFDPVDIRAQKPGGVYSTPMLALRQGRYPQGPNEIALTDKVAGTLKAAIGAPVSLDGKTRTMVGLIENPSDLNDEFAVVDPAAADPAQSVTVLVGGSVQNLQDFRQTLAGPVARESRPDLSRTSIALIVLALAAVGLLLVSLVAAAGFVVAAQRRLRQLGMLAAIGATQRHLRLVMLANGAVVGLIAGVAGTAAGIAAWLAVATTVETAAGHRIDRFDLPWTVLGLGIVLAFLTSTAAAWWPARAIARTPVLNALSARPAKPRPARRSALLAIILLAAGSAALWASGGTSPALLVGGALATAIGVLFVGPLAIRALAALRRLMPVPIRLALTDLVRYQARSGAALAAISLALGIAAAIVIGSAAAEYTAHREAGLGNLADSHLLVRIGEPAPVIPERTAQQSAALQAQADAITAALGGSSSVIPLDMAVVSSHTDRGGSGQPGHPAVELSIEIPGEEYLASYPLFVATPQILALNGIDPATIANDVDVLTFRTGRFQLSNIPMRDLVPVTKSIPKPDYASSPSSLITPAAMARHGWEAARVGWLIQADHPLTATQLNAVQDLAASSGLTVETRREEASLGSLRSGATGAGALLALAVLASTVGLIRSEAGNDLRSLTAMGAPGRIRRTLTAATAGALALLGAILGAAGAYLVLAGAYQNDLTVLQQVPGWHLAAIVVGIPLLATLAAWLLAGREPVVFARRVLD</sequence>